<dbReference type="GO" id="GO:0005634">
    <property type="term" value="C:nucleus"/>
    <property type="evidence" value="ECO:0007669"/>
    <property type="project" value="UniProtKB-SubCell"/>
</dbReference>
<dbReference type="PANTHER" id="PTHR31307:SF16">
    <property type="entry name" value="OS05G0560600 PROTEIN"/>
    <property type="match status" value="1"/>
</dbReference>
<sequence length="593" mass="67124">MNPTDASTTSTPSRPIPFREDCWTEDATSTLVDVWGRRYVELNRGNLRQKDWQDVADAVNALHGLTKKTVRSDVQCKNRIDTLKKKYKLEKARVSEGNGEAVSNWPFFSRLDVLIGPAVVKKAVLPQGGKGGGGDLDSMKRLANAIERFGEIYERVEGEKQKQMIELEKQRMQFTKDLEVQRMQLFMDTQVQLEKIKQAKRTIRGWVPVYDRMRFGLCVYLLKVYSFPQGSGITPVAKNNVNVGNEGTQCSVNVGPSSGVTNDVEPQPYVVRLDEGQGSGAAKDVPSQGDSAFVNEFYSSYDPYVDSQDPNFDPFADLDDILPKHGEHSDSSDDDSQDSDYVMDEENYVPEIDVDMEDFYCNIDETVEFMGCKDRDEISDNDEEQEEIEVMDNEYFESASDEENELDREIVKERVKEHSIETRRELRMEKNDNERVRVVCRGILLTFPTCEANESGNGPANGPDASGSKVRMTKSKVCASKGVEYSSPSKGNQARERIINGGKPNSKKTAKANKCPWVLLDPKNNLYATSKWFAKELVEQLQSNPEIPVRAVQEQLQKKHELSVSESKAFRAKAEAEKKLRDDFTHQYKMLRS</sequence>
<accession>A0A2U1NK50</accession>
<dbReference type="GO" id="GO:0000976">
    <property type="term" value="F:transcription cis-regulatory region binding"/>
    <property type="evidence" value="ECO:0007669"/>
    <property type="project" value="TreeGrafter"/>
</dbReference>
<name>A0A2U1NK50_ARTAN</name>
<organism evidence="9 10">
    <name type="scientific">Artemisia annua</name>
    <name type="common">Sweet wormwood</name>
    <dbReference type="NCBI Taxonomy" id="35608"/>
    <lineage>
        <taxon>Eukaryota</taxon>
        <taxon>Viridiplantae</taxon>
        <taxon>Streptophyta</taxon>
        <taxon>Embryophyta</taxon>
        <taxon>Tracheophyta</taxon>
        <taxon>Spermatophyta</taxon>
        <taxon>Magnoliopsida</taxon>
        <taxon>eudicotyledons</taxon>
        <taxon>Gunneridae</taxon>
        <taxon>Pentapetalae</taxon>
        <taxon>asterids</taxon>
        <taxon>campanulids</taxon>
        <taxon>Asterales</taxon>
        <taxon>Asteraceae</taxon>
        <taxon>Asteroideae</taxon>
        <taxon>Anthemideae</taxon>
        <taxon>Artemisiinae</taxon>
        <taxon>Artemisia</taxon>
    </lineage>
</organism>
<evidence type="ECO:0000313" key="10">
    <source>
        <dbReference type="Proteomes" id="UP000245207"/>
    </source>
</evidence>
<evidence type="ECO:0000256" key="2">
    <source>
        <dbReference type="ARBA" id="ARBA00023015"/>
    </source>
</evidence>
<keyword evidence="3" id="KW-0175">Coiled coil</keyword>
<comment type="caution">
    <text evidence="9">The sequence shown here is derived from an EMBL/GenBank/DDBJ whole genome shotgun (WGS) entry which is preliminary data.</text>
</comment>
<keyword evidence="6" id="KW-0539">Nucleus</keyword>
<keyword evidence="4" id="KW-0238">DNA-binding</keyword>
<feature type="domain" description="Myb/SANT-like DNA-binding" evidence="8">
    <location>
        <begin position="21"/>
        <end position="112"/>
    </location>
</feature>
<dbReference type="Gene3D" id="1.10.10.60">
    <property type="entry name" value="Homeodomain-like"/>
    <property type="match status" value="1"/>
</dbReference>
<dbReference type="EMBL" id="PKPP01002657">
    <property type="protein sequence ID" value="PWA73897.1"/>
    <property type="molecule type" value="Genomic_DNA"/>
</dbReference>
<dbReference type="OrthoDB" id="2019351at2759"/>
<protein>
    <submittedName>
        <fullName evidence="9">Trihelix protein</fullName>
    </submittedName>
</protein>
<evidence type="ECO:0000313" key="9">
    <source>
        <dbReference type="EMBL" id="PWA73897.1"/>
    </source>
</evidence>
<keyword evidence="2" id="KW-0805">Transcription regulation</keyword>
<dbReference type="FunFam" id="1.10.10.60:FF:000104">
    <property type="entry name" value="trihelix transcription factor ASIL2"/>
    <property type="match status" value="1"/>
</dbReference>
<dbReference type="InterPro" id="IPR044823">
    <property type="entry name" value="ASIL1/2-like"/>
</dbReference>
<proteinExistence type="predicted"/>
<dbReference type="InterPro" id="IPR044822">
    <property type="entry name" value="Myb_DNA-bind_4"/>
</dbReference>
<gene>
    <name evidence="9" type="ORF">CTI12_AA237950</name>
</gene>
<dbReference type="Proteomes" id="UP000245207">
    <property type="component" value="Unassembled WGS sequence"/>
</dbReference>
<feature type="compositionally biased region" description="Basic and acidic residues" evidence="7">
    <location>
        <begin position="321"/>
        <end position="331"/>
    </location>
</feature>
<dbReference type="AlphaFoldDB" id="A0A2U1NK50"/>
<dbReference type="Pfam" id="PF13837">
    <property type="entry name" value="Myb_DNA-bind_4"/>
    <property type="match status" value="1"/>
</dbReference>
<evidence type="ECO:0000256" key="3">
    <source>
        <dbReference type="ARBA" id="ARBA00023054"/>
    </source>
</evidence>
<comment type="subcellular location">
    <subcellularLocation>
        <location evidence="1">Nucleus</location>
    </subcellularLocation>
</comment>
<keyword evidence="5" id="KW-0804">Transcription</keyword>
<feature type="region of interest" description="Disordered" evidence="7">
    <location>
        <begin position="308"/>
        <end position="341"/>
    </location>
</feature>
<evidence type="ECO:0000256" key="7">
    <source>
        <dbReference type="SAM" id="MobiDB-lite"/>
    </source>
</evidence>
<dbReference type="PANTHER" id="PTHR31307">
    <property type="entry name" value="TRIHELIX TRANSCRIPTION FACTOR ASIL2"/>
    <property type="match status" value="1"/>
</dbReference>
<keyword evidence="10" id="KW-1185">Reference proteome</keyword>
<feature type="compositionally biased region" description="Acidic residues" evidence="7">
    <location>
        <begin position="332"/>
        <end position="341"/>
    </location>
</feature>
<evidence type="ECO:0000256" key="5">
    <source>
        <dbReference type="ARBA" id="ARBA00023163"/>
    </source>
</evidence>
<dbReference type="STRING" id="35608.A0A2U1NK50"/>
<evidence type="ECO:0000256" key="1">
    <source>
        <dbReference type="ARBA" id="ARBA00004123"/>
    </source>
</evidence>
<evidence type="ECO:0000259" key="8">
    <source>
        <dbReference type="Pfam" id="PF13837"/>
    </source>
</evidence>
<evidence type="ECO:0000256" key="4">
    <source>
        <dbReference type="ARBA" id="ARBA00023125"/>
    </source>
</evidence>
<feature type="region of interest" description="Disordered" evidence="7">
    <location>
        <begin position="480"/>
        <end position="510"/>
    </location>
</feature>
<reference evidence="9 10" key="1">
    <citation type="journal article" date="2018" name="Mol. Plant">
        <title>The genome of Artemisia annua provides insight into the evolution of Asteraceae family and artemisinin biosynthesis.</title>
        <authorList>
            <person name="Shen Q."/>
            <person name="Zhang L."/>
            <person name="Liao Z."/>
            <person name="Wang S."/>
            <person name="Yan T."/>
            <person name="Shi P."/>
            <person name="Liu M."/>
            <person name="Fu X."/>
            <person name="Pan Q."/>
            <person name="Wang Y."/>
            <person name="Lv Z."/>
            <person name="Lu X."/>
            <person name="Zhang F."/>
            <person name="Jiang W."/>
            <person name="Ma Y."/>
            <person name="Chen M."/>
            <person name="Hao X."/>
            <person name="Li L."/>
            <person name="Tang Y."/>
            <person name="Lv G."/>
            <person name="Zhou Y."/>
            <person name="Sun X."/>
            <person name="Brodelius P.E."/>
            <person name="Rose J.K.C."/>
            <person name="Tang K."/>
        </authorList>
    </citation>
    <scope>NUCLEOTIDE SEQUENCE [LARGE SCALE GENOMIC DNA]</scope>
    <source>
        <strain evidence="10">cv. Huhao1</strain>
        <tissue evidence="9">Leaf</tissue>
    </source>
</reference>
<evidence type="ECO:0000256" key="6">
    <source>
        <dbReference type="ARBA" id="ARBA00023242"/>
    </source>
</evidence>